<protein>
    <recommendedName>
        <fullName evidence="4">Permease</fullName>
    </recommendedName>
</protein>
<feature type="transmembrane region" description="Helical" evidence="1">
    <location>
        <begin position="100"/>
        <end position="119"/>
    </location>
</feature>
<evidence type="ECO:0008006" key="4">
    <source>
        <dbReference type="Google" id="ProtNLM"/>
    </source>
</evidence>
<proteinExistence type="predicted"/>
<evidence type="ECO:0000313" key="3">
    <source>
        <dbReference type="Proteomes" id="UP001148125"/>
    </source>
</evidence>
<dbReference type="NCBIfam" id="NF041644">
    <property type="entry name" value="CBO0543_fam"/>
    <property type="match status" value="1"/>
</dbReference>
<dbReference type="RefSeq" id="WP_275119734.1">
    <property type="nucleotide sequence ID" value="NZ_JAOTPO010000013.1"/>
</dbReference>
<dbReference type="EMBL" id="JAOTPO010000013">
    <property type="protein sequence ID" value="MDE5415128.1"/>
    <property type="molecule type" value="Genomic_DNA"/>
</dbReference>
<feature type="transmembrane region" description="Helical" evidence="1">
    <location>
        <begin position="35"/>
        <end position="55"/>
    </location>
</feature>
<feature type="transmembrane region" description="Helical" evidence="1">
    <location>
        <begin position="126"/>
        <end position="149"/>
    </location>
</feature>
<organism evidence="2 3">
    <name type="scientific">Alkalihalobacterium chitinilyticum</name>
    <dbReference type="NCBI Taxonomy" id="2980103"/>
    <lineage>
        <taxon>Bacteria</taxon>
        <taxon>Bacillati</taxon>
        <taxon>Bacillota</taxon>
        <taxon>Bacilli</taxon>
        <taxon>Bacillales</taxon>
        <taxon>Bacillaceae</taxon>
        <taxon>Alkalihalobacterium</taxon>
    </lineage>
</organism>
<reference evidence="2" key="1">
    <citation type="submission" date="2024-05" db="EMBL/GenBank/DDBJ databases">
        <title>Alkalihalobacillus sp. strain MEB203 novel alkaliphilic bacterium from Lonar Lake, India.</title>
        <authorList>
            <person name="Joshi A."/>
            <person name="Thite S."/>
            <person name="Mengade P."/>
        </authorList>
    </citation>
    <scope>NUCLEOTIDE SEQUENCE</scope>
    <source>
        <strain evidence="2">MEB 203</strain>
    </source>
</reference>
<keyword evidence="1" id="KW-0472">Membrane</keyword>
<keyword evidence="1" id="KW-1133">Transmembrane helix</keyword>
<comment type="caution">
    <text evidence="2">The sequence shown here is derived from an EMBL/GenBank/DDBJ whole genome shotgun (WGS) entry which is preliminary data.</text>
</comment>
<dbReference type="Proteomes" id="UP001148125">
    <property type="component" value="Unassembled WGS sequence"/>
</dbReference>
<feature type="transmembrane region" description="Helical" evidence="1">
    <location>
        <begin position="62"/>
        <end position="80"/>
    </location>
</feature>
<keyword evidence="1" id="KW-0812">Transmembrane</keyword>
<sequence>MSGNYPAYFDELEKLHKQLVELRYEYWLSHNLFTLQWWLLVIVFIVPWFIWWRYVDKKRISSILLFGTLLMLLVILLDDIGVEGNLWSYPYQLINLLPRLIPIDQGIIIVAHMFLYQYFPKWKGFIIANTIMALLFSFFFEPLTVWLGIYRIENWRYIYSLPIYIAKAAFIKWIVDHVILKTEFKHKHQQD</sequence>
<accession>A0ABT5VI53</accession>
<gene>
    <name evidence="2" type="ORF">N7Z68_17335</name>
</gene>
<feature type="transmembrane region" description="Helical" evidence="1">
    <location>
        <begin position="155"/>
        <end position="175"/>
    </location>
</feature>
<keyword evidence="3" id="KW-1185">Reference proteome</keyword>
<name>A0ABT5VI53_9BACI</name>
<evidence type="ECO:0000313" key="2">
    <source>
        <dbReference type="EMBL" id="MDE5415128.1"/>
    </source>
</evidence>
<evidence type="ECO:0000256" key="1">
    <source>
        <dbReference type="SAM" id="Phobius"/>
    </source>
</evidence>
<dbReference type="InterPro" id="IPR048147">
    <property type="entry name" value="CBO0543-like"/>
</dbReference>